<sequence>MLLAVGAAYLIDELGRAESVPVPTLADSNPVFQTISGRELAIPRSWFRYGEQIRGGFTDQIDLRIMILPDGAQHAVSMDVTLLPPSRARSSATLLDRVYLHQFAGETLRGVPGLVGKPMQPQDGYAGENVWYDALSPNPFVAKCQQPVAGRAAAQCVRTAYLPSGIAAIYTFDVALLQSWRQIDPKIQLWLEPIGAW</sequence>
<accession>A0ABR5E026</accession>
<protein>
    <recommendedName>
        <fullName evidence="3">GDYXXLXY protein</fullName>
    </recommendedName>
</protein>
<reference evidence="1 2" key="1">
    <citation type="submission" date="2015-03" db="EMBL/GenBank/DDBJ databases">
        <authorList>
            <person name="Lepp D."/>
            <person name="Hassan Y.I."/>
            <person name="Li X.-Z."/>
            <person name="Zhou T."/>
        </authorList>
    </citation>
    <scope>NUCLEOTIDE SEQUENCE [LARGE SCALE GENOMIC DNA]</scope>
    <source>
        <strain evidence="1 2">Cr7-05</strain>
    </source>
</reference>
<dbReference type="Proteomes" id="UP000033519">
    <property type="component" value="Unassembled WGS sequence"/>
</dbReference>
<dbReference type="EMBL" id="LAPV01000086">
    <property type="protein sequence ID" value="KKC33623.1"/>
    <property type="molecule type" value="Genomic_DNA"/>
</dbReference>
<name>A0ABR5E026_9HYPH</name>
<comment type="caution">
    <text evidence="1">The sequence shown here is derived from an EMBL/GenBank/DDBJ whole genome shotgun (WGS) entry which is preliminary data.</text>
</comment>
<evidence type="ECO:0000313" key="2">
    <source>
        <dbReference type="Proteomes" id="UP000033519"/>
    </source>
</evidence>
<keyword evidence="2" id="KW-1185">Reference proteome</keyword>
<proteinExistence type="predicted"/>
<organism evidence="1 2">
    <name type="scientific">Devosia psychrophila</name>
    <dbReference type="NCBI Taxonomy" id="728005"/>
    <lineage>
        <taxon>Bacteria</taxon>
        <taxon>Pseudomonadati</taxon>
        <taxon>Pseudomonadota</taxon>
        <taxon>Alphaproteobacteria</taxon>
        <taxon>Hyphomicrobiales</taxon>
        <taxon>Devosiaceae</taxon>
        <taxon>Devosia</taxon>
    </lineage>
</organism>
<gene>
    <name evidence="1" type="ORF">WH91_07980</name>
</gene>
<dbReference type="RefSeq" id="WP_074797447.1">
    <property type="nucleotide sequence ID" value="NZ_FOMB01000007.1"/>
</dbReference>
<evidence type="ECO:0008006" key="3">
    <source>
        <dbReference type="Google" id="ProtNLM"/>
    </source>
</evidence>
<evidence type="ECO:0000313" key="1">
    <source>
        <dbReference type="EMBL" id="KKC33623.1"/>
    </source>
</evidence>